<dbReference type="InterPro" id="IPR041479">
    <property type="entry name" value="TetR_CgmR_C"/>
</dbReference>
<keyword evidence="7" id="KW-1185">Reference proteome</keyword>
<evidence type="ECO:0000313" key="7">
    <source>
        <dbReference type="Proteomes" id="UP001205890"/>
    </source>
</evidence>
<dbReference type="Gene3D" id="1.10.357.10">
    <property type="entry name" value="Tetracycline Repressor, domain 2"/>
    <property type="match status" value="1"/>
</dbReference>
<proteinExistence type="predicted"/>
<dbReference type="PROSITE" id="PS50977">
    <property type="entry name" value="HTH_TETR_2"/>
    <property type="match status" value="1"/>
</dbReference>
<evidence type="ECO:0000256" key="3">
    <source>
        <dbReference type="ARBA" id="ARBA00023163"/>
    </source>
</evidence>
<dbReference type="PANTHER" id="PTHR30055:SF234">
    <property type="entry name" value="HTH-TYPE TRANSCRIPTIONAL REGULATOR BETI"/>
    <property type="match status" value="1"/>
</dbReference>
<comment type="caution">
    <text evidence="6">The sequence shown here is derived from an EMBL/GenBank/DDBJ whole genome shotgun (WGS) entry which is preliminary data.</text>
</comment>
<accession>A0ABT1LEH9</accession>
<protein>
    <submittedName>
        <fullName evidence="6">TetR/AcrR family transcriptional regulator</fullName>
    </submittedName>
</protein>
<organism evidence="6 7">
    <name type="scientific">Alsobacter ponti</name>
    <dbReference type="NCBI Taxonomy" id="2962936"/>
    <lineage>
        <taxon>Bacteria</taxon>
        <taxon>Pseudomonadati</taxon>
        <taxon>Pseudomonadota</taxon>
        <taxon>Alphaproteobacteria</taxon>
        <taxon>Hyphomicrobiales</taxon>
        <taxon>Alsobacteraceae</taxon>
        <taxon>Alsobacter</taxon>
    </lineage>
</organism>
<keyword evidence="1" id="KW-0805">Transcription regulation</keyword>
<dbReference type="InterPro" id="IPR050109">
    <property type="entry name" value="HTH-type_TetR-like_transc_reg"/>
</dbReference>
<evidence type="ECO:0000256" key="4">
    <source>
        <dbReference type="PROSITE-ProRule" id="PRU00335"/>
    </source>
</evidence>
<evidence type="ECO:0000259" key="5">
    <source>
        <dbReference type="PROSITE" id="PS50977"/>
    </source>
</evidence>
<dbReference type="EMBL" id="JANCLU010000011">
    <property type="protein sequence ID" value="MCP8939308.1"/>
    <property type="molecule type" value="Genomic_DNA"/>
</dbReference>
<feature type="DNA-binding region" description="H-T-H motif" evidence="4">
    <location>
        <begin position="32"/>
        <end position="51"/>
    </location>
</feature>
<sequence length="192" mass="20396">MSEQPRGRSSSRERILDAAAQLVCEVGAGRLTLDAVAERSGLSKGGLLYSFPTKEALLRGMVERMVGEALSEKARLQSALAHRPNAAARVAIAICQSMRCKHSPDVATGLLAASAENPTLLDPIREAIVAGWGEVKETSENRRASMIAWLANEGLRALDMHGISPLTPEDREECASALEQLLDNGIAGPKAG</sequence>
<dbReference type="RefSeq" id="WP_254742551.1">
    <property type="nucleotide sequence ID" value="NZ_JANCLU010000011.1"/>
</dbReference>
<dbReference type="PANTHER" id="PTHR30055">
    <property type="entry name" value="HTH-TYPE TRANSCRIPTIONAL REGULATOR RUTR"/>
    <property type="match status" value="1"/>
</dbReference>
<evidence type="ECO:0000256" key="1">
    <source>
        <dbReference type="ARBA" id="ARBA00023015"/>
    </source>
</evidence>
<name>A0ABT1LEH9_9HYPH</name>
<dbReference type="Pfam" id="PF17937">
    <property type="entry name" value="TetR_C_28"/>
    <property type="match status" value="1"/>
</dbReference>
<keyword evidence="2 4" id="KW-0238">DNA-binding</keyword>
<gene>
    <name evidence="6" type="ORF">NK718_12345</name>
</gene>
<dbReference type="Proteomes" id="UP001205890">
    <property type="component" value="Unassembled WGS sequence"/>
</dbReference>
<evidence type="ECO:0000256" key="2">
    <source>
        <dbReference type="ARBA" id="ARBA00023125"/>
    </source>
</evidence>
<dbReference type="PRINTS" id="PR00455">
    <property type="entry name" value="HTHTETR"/>
</dbReference>
<dbReference type="SUPFAM" id="SSF46689">
    <property type="entry name" value="Homeodomain-like"/>
    <property type="match status" value="1"/>
</dbReference>
<keyword evidence="3" id="KW-0804">Transcription</keyword>
<reference evidence="6 7" key="1">
    <citation type="submission" date="2022-07" db="EMBL/GenBank/DDBJ databases">
        <authorList>
            <person name="Li W.-J."/>
            <person name="Deng Q.-Q."/>
        </authorList>
    </citation>
    <scope>NUCLEOTIDE SEQUENCE [LARGE SCALE GENOMIC DNA]</scope>
    <source>
        <strain evidence="6 7">SYSU M60028</strain>
    </source>
</reference>
<feature type="domain" description="HTH tetR-type" evidence="5">
    <location>
        <begin position="9"/>
        <end position="69"/>
    </location>
</feature>
<dbReference type="InterPro" id="IPR001647">
    <property type="entry name" value="HTH_TetR"/>
</dbReference>
<evidence type="ECO:0000313" key="6">
    <source>
        <dbReference type="EMBL" id="MCP8939308.1"/>
    </source>
</evidence>
<dbReference type="InterPro" id="IPR009057">
    <property type="entry name" value="Homeodomain-like_sf"/>
</dbReference>
<dbReference type="Pfam" id="PF00440">
    <property type="entry name" value="TetR_N"/>
    <property type="match status" value="1"/>
</dbReference>